<comment type="catalytic activity">
    <reaction evidence="13">
        <text>a primary alcohol + NAD(+) = an aldehyde + NADH + H(+)</text>
        <dbReference type="Rhea" id="RHEA:10736"/>
        <dbReference type="ChEBI" id="CHEBI:15378"/>
        <dbReference type="ChEBI" id="CHEBI:15734"/>
        <dbReference type="ChEBI" id="CHEBI:17478"/>
        <dbReference type="ChEBI" id="CHEBI:57540"/>
        <dbReference type="ChEBI" id="CHEBI:57945"/>
        <dbReference type="EC" id="1.1.1.1"/>
    </reaction>
</comment>
<gene>
    <name evidence="20" type="ORF">MENT_LOCUS8296</name>
</gene>
<dbReference type="Pfam" id="PF00107">
    <property type="entry name" value="ADH_zinc_N"/>
    <property type="match status" value="1"/>
</dbReference>
<evidence type="ECO:0000256" key="12">
    <source>
        <dbReference type="ARBA" id="ARBA00049164"/>
    </source>
</evidence>
<comment type="cofactor">
    <cofactor evidence="1 17">
        <name>Zn(2+)</name>
        <dbReference type="ChEBI" id="CHEBI:29105"/>
    </cofactor>
</comment>
<feature type="domain" description="Alcohol dehydrogenase-like C-terminal" evidence="18">
    <location>
        <begin position="205"/>
        <end position="355"/>
    </location>
</feature>
<dbReference type="GO" id="GO:0004022">
    <property type="term" value="F:alcohol dehydrogenase (NAD+) activity"/>
    <property type="evidence" value="ECO:0007669"/>
    <property type="project" value="UniProtKB-EC"/>
</dbReference>
<keyword evidence="8" id="KW-0520">NAD</keyword>
<evidence type="ECO:0000256" key="14">
    <source>
        <dbReference type="ARBA" id="ARBA00055159"/>
    </source>
</evidence>
<evidence type="ECO:0000313" key="21">
    <source>
        <dbReference type="Proteomes" id="UP000580250"/>
    </source>
</evidence>
<comment type="function">
    <text evidence="14">Alcohol dehydrogenase. Catalyzes the NAD-dependent oxidation of primary alcohols to the corresponding aldehydes. Oxidizes secondary alcohols to the corresponding ketones.</text>
</comment>
<comment type="similarity">
    <text evidence="15">Belongs to the zinc-containing alcohol dehydrogenase family. Class-V subfamily.</text>
</comment>
<proteinExistence type="inferred from homology"/>
<name>A0A6V7U4J7_MELEN</name>
<dbReference type="InterPro" id="IPR036291">
    <property type="entry name" value="NAD(P)-bd_dom_sf"/>
</dbReference>
<dbReference type="InterPro" id="IPR013149">
    <property type="entry name" value="ADH-like_C"/>
</dbReference>
<keyword evidence="5 17" id="KW-0479">Metal-binding</keyword>
<reference evidence="20 21" key="1">
    <citation type="submission" date="2020-08" db="EMBL/GenBank/DDBJ databases">
        <authorList>
            <person name="Koutsovoulos G."/>
            <person name="Danchin GJ E."/>
        </authorList>
    </citation>
    <scope>NUCLEOTIDE SEQUENCE [LARGE SCALE GENOMIC DNA]</scope>
</reference>
<dbReference type="GO" id="GO:0051903">
    <property type="term" value="F:S-(hydroxymethyl)glutathione dehydrogenase [NAD(P)+] activity"/>
    <property type="evidence" value="ECO:0007669"/>
    <property type="project" value="UniProtKB-EC"/>
</dbReference>
<dbReference type="PANTHER" id="PTHR43880:SF12">
    <property type="entry name" value="ALCOHOL DEHYDROGENASE CLASS-3"/>
    <property type="match status" value="1"/>
</dbReference>
<comment type="caution">
    <text evidence="20">The sequence shown here is derived from an EMBL/GenBank/DDBJ whole genome shotgun (WGS) entry which is preliminary data.</text>
</comment>
<evidence type="ECO:0000256" key="9">
    <source>
        <dbReference type="ARBA" id="ARBA00032767"/>
    </source>
</evidence>
<dbReference type="Gene3D" id="3.90.180.10">
    <property type="entry name" value="Medium-chain alcohol dehydrogenases, catalytic domain"/>
    <property type="match status" value="1"/>
</dbReference>
<dbReference type="InterPro" id="IPR014183">
    <property type="entry name" value="ADH_3"/>
</dbReference>
<comment type="catalytic activity">
    <reaction evidence="11">
        <text>S-(hydroxymethyl)glutathione + NAD(+) = S-formylglutathione + NADH + H(+)</text>
        <dbReference type="Rhea" id="RHEA:19985"/>
        <dbReference type="ChEBI" id="CHEBI:15378"/>
        <dbReference type="ChEBI" id="CHEBI:57540"/>
        <dbReference type="ChEBI" id="CHEBI:57688"/>
        <dbReference type="ChEBI" id="CHEBI:57945"/>
        <dbReference type="ChEBI" id="CHEBI:58758"/>
        <dbReference type="EC" id="1.1.1.284"/>
    </reaction>
</comment>
<dbReference type="Pfam" id="PF08240">
    <property type="entry name" value="ADH_N"/>
    <property type="match status" value="1"/>
</dbReference>
<evidence type="ECO:0000313" key="20">
    <source>
        <dbReference type="EMBL" id="CAD2145530.1"/>
    </source>
</evidence>
<evidence type="ECO:0000256" key="10">
    <source>
        <dbReference type="ARBA" id="ARBA00047793"/>
    </source>
</evidence>
<dbReference type="PROSITE" id="PS00059">
    <property type="entry name" value="ADH_ZINC"/>
    <property type="match status" value="1"/>
</dbReference>
<protein>
    <recommendedName>
        <fullName evidence="16">Alcohol dehydrogenase 6</fullName>
        <ecNumber evidence="4">1.1.1.1</ecNumber>
        <ecNumber evidence="3">1.1.1.284</ecNumber>
    </recommendedName>
    <alternativeName>
        <fullName evidence="9">S-(hydroxymethyl)glutathione dehydrogenase</fullName>
    </alternativeName>
</protein>
<dbReference type="EC" id="1.1.1.284" evidence="3"/>
<dbReference type="FunFam" id="3.40.50.720:FF:000003">
    <property type="entry name" value="S-(hydroxymethyl)glutathione dehydrogenase"/>
    <property type="match status" value="2"/>
</dbReference>
<dbReference type="SUPFAM" id="SSF50129">
    <property type="entry name" value="GroES-like"/>
    <property type="match status" value="2"/>
</dbReference>
<evidence type="ECO:0000256" key="17">
    <source>
        <dbReference type="RuleBase" id="RU361277"/>
    </source>
</evidence>
<dbReference type="OrthoDB" id="417550at2759"/>
<evidence type="ECO:0000259" key="19">
    <source>
        <dbReference type="Pfam" id="PF08240"/>
    </source>
</evidence>
<dbReference type="InterPro" id="IPR013154">
    <property type="entry name" value="ADH-like_N"/>
</dbReference>
<evidence type="ECO:0000259" key="18">
    <source>
        <dbReference type="Pfam" id="PF00107"/>
    </source>
</evidence>
<evidence type="ECO:0000256" key="16">
    <source>
        <dbReference type="ARBA" id="ARBA00074845"/>
    </source>
</evidence>
<evidence type="ECO:0000256" key="3">
    <source>
        <dbReference type="ARBA" id="ARBA00012309"/>
    </source>
</evidence>
<dbReference type="GO" id="GO:0046294">
    <property type="term" value="P:formaldehyde catabolic process"/>
    <property type="evidence" value="ECO:0007669"/>
    <property type="project" value="InterPro"/>
</dbReference>
<evidence type="ECO:0000256" key="4">
    <source>
        <dbReference type="ARBA" id="ARBA00013190"/>
    </source>
</evidence>
<keyword evidence="6 17" id="KW-0862">Zinc</keyword>
<evidence type="ECO:0000256" key="6">
    <source>
        <dbReference type="ARBA" id="ARBA00022833"/>
    </source>
</evidence>
<dbReference type="GO" id="GO:0005829">
    <property type="term" value="C:cytosol"/>
    <property type="evidence" value="ECO:0007669"/>
    <property type="project" value="TreeGrafter"/>
</dbReference>
<accession>A0A6V7U4J7</accession>
<dbReference type="Proteomes" id="UP000580250">
    <property type="component" value="Unassembled WGS sequence"/>
</dbReference>
<dbReference type="PANTHER" id="PTHR43880">
    <property type="entry name" value="ALCOHOL DEHYDROGENASE"/>
    <property type="match status" value="1"/>
</dbReference>
<comment type="catalytic activity">
    <reaction evidence="10">
        <text>S-(hydroxymethyl)glutathione + NADP(+) = S-formylglutathione + NADPH + H(+)</text>
        <dbReference type="Rhea" id="RHEA:19981"/>
        <dbReference type="ChEBI" id="CHEBI:15378"/>
        <dbReference type="ChEBI" id="CHEBI:57688"/>
        <dbReference type="ChEBI" id="CHEBI:57783"/>
        <dbReference type="ChEBI" id="CHEBI:58349"/>
        <dbReference type="ChEBI" id="CHEBI:58758"/>
        <dbReference type="EC" id="1.1.1.284"/>
    </reaction>
</comment>
<comment type="catalytic activity">
    <reaction evidence="12">
        <text>a secondary alcohol + NAD(+) = a ketone + NADH + H(+)</text>
        <dbReference type="Rhea" id="RHEA:10740"/>
        <dbReference type="ChEBI" id="CHEBI:15378"/>
        <dbReference type="ChEBI" id="CHEBI:17087"/>
        <dbReference type="ChEBI" id="CHEBI:35681"/>
        <dbReference type="ChEBI" id="CHEBI:57540"/>
        <dbReference type="ChEBI" id="CHEBI:57945"/>
        <dbReference type="EC" id="1.1.1.1"/>
    </reaction>
</comment>
<keyword evidence="7" id="KW-0560">Oxidoreductase</keyword>
<feature type="domain" description="Alcohol dehydrogenase-like N-terminal" evidence="19">
    <location>
        <begin position="33"/>
        <end position="164"/>
    </location>
</feature>
<dbReference type="InterPro" id="IPR011032">
    <property type="entry name" value="GroES-like_sf"/>
</dbReference>
<dbReference type="EMBL" id="CAJEWN010000035">
    <property type="protein sequence ID" value="CAD2145530.1"/>
    <property type="molecule type" value="Genomic_DNA"/>
</dbReference>
<organism evidence="20 21">
    <name type="scientific">Meloidogyne enterolobii</name>
    <name type="common">Root-knot nematode worm</name>
    <name type="synonym">Meloidogyne mayaguensis</name>
    <dbReference type="NCBI Taxonomy" id="390850"/>
    <lineage>
        <taxon>Eukaryota</taxon>
        <taxon>Metazoa</taxon>
        <taxon>Ecdysozoa</taxon>
        <taxon>Nematoda</taxon>
        <taxon>Chromadorea</taxon>
        <taxon>Rhabditida</taxon>
        <taxon>Tylenchina</taxon>
        <taxon>Tylenchomorpha</taxon>
        <taxon>Tylenchoidea</taxon>
        <taxon>Meloidogynidae</taxon>
        <taxon>Meloidogyninae</taxon>
        <taxon>Meloidogyne</taxon>
    </lineage>
</organism>
<dbReference type="FunFam" id="3.90.180.10:FF:000007">
    <property type="entry name" value="Alcohol dehydrogenase 6"/>
    <property type="match status" value="1"/>
</dbReference>
<evidence type="ECO:0000256" key="13">
    <source>
        <dbReference type="ARBA" id="ARBA00049243"/>
    </source>
</evidence>
<dbReference type="GO" id="GO:0008270">
    <property type="term" value="F:zinc ion binding"/>
    <property type="evidence" value="ECO:0007669"/>
    <property type="project" value="InterPro"/>
</dbReference>
<evidence type="ECO:0000256" key="1">
    <source>
        <dbReference type="ARBA" id="ARBA00001947"/>
    </source>
</evidence>
<dbReference type="EC" id="1.1.1.1" evidence="4"/>
<evidence type="ECO:0000256" key="8">
    <source>
        <dbReference type="ARBA" id="ARBA00023027"/>
    </source>
</evidence>
<evidence type="ECO:0000256" key="15">
    <source>
        <dbReference type="ARBA" id="ARBA00061014"/>
    </source>
</evidence>
<evidence type="ECO:0000256" key="2">
    <source>
        <dbReference type="ARBA" id="ARBA00010902"/>
    </source>
</evidence>
<dbReference type="Gene3D" id="3.40.50.720">
    <property type="entry name" value="NAD(P)-binding Rossmann-like Domain"/>
    <property type="match status" value="1"/>
</dbReference>
<evidence type="ECO:0000256" key="7">
    <source>
        <dbReference type="ARBA" id="ARBA00023002"/>
    </source>
</evidence>
<comment type="similarity">
    <text evidence="2">Belongs to the zinc-containing alcohol dehydrogenase family. Class-III subfamily.</text>
</comment>
<evidence type="ECO:0000256" key="5">
    <source>
        <dbReference type="ARBA" id="ARBA00022723"/>
    </source>
</evidence>
<dbReference type="CDD" id="cd08300">
    <property type="entry name" value="alcohol_DH_class_III"/>
    <property type="match status" value="1"/>
</dbReference>
<sequence>MSTQGQIITCKAAVAWEPNKPLVFEQVEVSPPKDGEVRIKILYTALCHTDLYTLSGKDPEGIFPVIFGHEAVGQVESIGNGVESVAIGDYVIPCFVPQCRECEFCKNPKTNMCQKIRLQQGRGLMPDGTSRFSCKGKTIYHFMGVSSFSEYTVCAEISVCKIPKTSPIDKLSPLGCGVSTGYGAVLNTCKVETNSTVAVWGLGTVGLAVIMGAKEIGAKRILAIDICEGKFEKAKKFGATDCLNPRTLPEGQSIQSYLIENFDGGFDYTFEGQSIQSYLIENFDGGFDYTFECCGNVETMRQALESAHKGWGVSCVVGVAGAGEEIRTRPFQLITGRVWKGTSFGGWNSRDDIPLLVQKCLDGKIKLDDFITHRFPFDKINDAFDCMHSATECLRCVISIGE</sequence>
<dbReference type="InterPro" id="IPR002328">
    <property type="entry name" value="ADH_Zn_CS"/>
</dbReference>
<dbReference type="SUPFAM" id="SSF51735">
    <property type="entry name" value="NAD(P)-binding Rossmann-fold domains"/>
    <property type="match status" value="1"/>
</dbReference>
<dbReference type="AlphaFoldDB" id="A0A6V7U4J7"/>
<evidence type="ECO:0000256" key="11">
    <source>
        <dbReference type="ARBA" id="ARBA00048110"/>
    </source>
</evidence>